<dbReference type="Proteomes" id="UP000006352">
    <property type="component" value="Unassembled WGS sequence"/>
</dbReference>
<dbReference type="GO" id="GO:0005737">
    <property type="term" value="C:cytoplasm"/>
    <property type="evidence" value="ECO:0007669"/>
    <property type="project" value="TreeGrafter"/>
</dbReference>
<dbReference type="PROSITE" id="PS51203">
    <property type="entry name" value="CS"/>
    <property type="match status" value="1"/>
</dbReference>
<keyword evidence="5" id="KW-1185">Reference proteome</keyword>
<comment type="similarity">
    <text evidence="1">Belongs to the SHQ1 family.</text>
</comment>
<dbReference type="PANTHER" id="PTHR12967:SF0">
    <property type="entry name" value="PROTEIN SHQ1 HOMOLOG"/>
    <property type="match status" value="1"/>
</dbReference>
<dbReference type="InParanoid" id="J4H388"/>
<gene>
    <name evidence="4" type="ORF">FIBRA_04961</name>
</gene>
<dbReference type="Gene3D" id="2.60.40.790">
    <property type="match status" value="1"/>
</dbReference>
<dbReference type="RefSeq" id="XP_012182132.1">
    <property type="nucleotide sequence ID" value="XM_012326742.1"/>
</dbReference>
<evidence type="ECO:0000313" key="5">
    <source>
        <dbReference type="Proteomes" id="UP000006352"/>
    </source>
</evidence>
<dbReference type="InterPro" id="IPR048696">
    <property type="entry name" value="SHQ1-like_CS"/>
</dbReference>
<dbReference type="CDD" id="cd00298">
    <property type="entry name" value="ACD_sHsps_p23-like"/>
    <property type="match status" value="1"/>
</dbReference>
<dbReference type="FunCoup" id="J4H388">
    <property type="interactions" value="561"/>
</dbReference>
<proteinExistence type="inferred from homology"/>
<dbReference type="AlphaFoldDB" id="J4H388"/>
<organism evidence="4 5">
    <name type="scientific">Fibroporia radiculosa</name>
    <dbReference type="NCBI Taxonomy" id="599839"/>
    <lineage>
        <taxon>Eukaryota</taxon>
        <taxon>Fungi</taxon>
        <taxon>Dikarya</taxon>
        <taxon>Basidiomycota</taxon>
        <taxon>Agaricomycotina</taxon>
        <taxon>Agaricomycetes</taxon>
        <taxon>Polyporales</taxon>
        <taxon>Fibroporiaceae</taxon>
        <taxon>Fibroporia</taxon>
    </lineage>
</organism>
<dbReference type="OrthoDB" id="73639at2759"/>
<dbReference type="STRING" id="599839.J4H388"/>
<dbReference type="GO" id="GO:0051082">
    <property type="term" value="F:unfolded protein binding"/>
    <property type="evidence" value="ECO:0007669"/>
    <property type="project" value="TreeGrafter"/>
</dbReference>
<feature type="domain" description="CS" evidence="3">
    <location>
        <begin position="1"/>
        <end position="89"/>
    </location>
</feature>
<dbReference type="Pfam" id="PF21413">
    <property type="entry name" value="SHQ1-like_CS"/>
    <property type="match status" value="1"/>
</dbReference>
<evidence type="ECO:0000256" key="1">
    <source>
        <dbReference type="ARBA" id="ARBA00005607"/>
    </source>
</evidence>
<dbReference type="InterPro" id="IPR007009">
    <property type="entry name" value="Shq1_C"/>
</dbReference>
<accession>J4H388</accession>
<dbReference type="InterPro" id="IPR008978">
    <property type="entry name" value="HSP20-like_chaperone"/>
</dbReference>
<reference evidence="4 5" key="1">
    <citation type="journal article" date="2012" name="Appl. Environ. Microbiol.">
        <title>Short-read sequencing for genomic analysis of the brown rot fungus Fibroporia radiculosa.</title>
        <authorList>
            <person name="Tang J.D."/>
            <person name="Perkins A.D."/>
            <person name="Sonstegard T.S."/>
            <person name="Schroeder S.G."/>
            <person name="Burgess S.C."/>
            <person name="Diehl S.V."/>
        </authorList>
    </citation>
    <scope>NUCLEOTIDE SEQUENCE [LARGE SCALE GENOMIC DNA]</scope>
    <source>
        <strain evidence="4 5">TFFH 294</strain>
    </source>
</reference>
<dbReference type="InterPro" id="IPR039742">
    <property type="entry name" value="Shq1"/>
</dbReference>
<evidence type="ECO:0000256" key="2">
    <source>
        <dbReference type="SAM" id="MobiDB-lite"/>
    </source>
</evidence>
<protein>
    <recommendedName>
        <fullName evidence="3">CS domain-containing protein</fullName>
    </recommendedName>
</protein>
<dbReference type="PANTHER" id="PTHR12967">
    <property type="entry name" value="PROTEIN SHQ1 HOMOLOG"/>
    <property type="match status" value="1"/>
</dbReference>
<dbReference type="Pfam" id="PF04925">
    <property type="entry name" value="SHQ1"/>
    <property type="match status" value="1"/>
</dbReference>
<dbReference type="SUPFAM" id="SSF49764">
    <property type="entry name" value="HSP20-like chaperones"/>
    <property type="match status" value="1"/>
</dbReference>
<dbReference type="GO" id="GO:0005654">
    <property type="term" value="C:nucleoplasm"/>
    <property type="evidence" value="ECO:0007669"/>
    <property type="project" value="TreeGrafter"/>
</dbReference>
<dbReference type="EMBL" id="HE797095">
    <property type="protein sequence ID" value="CCM02849.1"/>
    <property type="molecule type" value="Genomic_DNA"/>
</dbReference>
<name>J4H388_9APHY</name>
<dbReference type="HOGENOM" id="CLU_030217_1_0_1"/>
<sequence length="471" mass="53217">MITPRFACSQTETAVIVTMYCPSIRASDVEINVDETLFSIHVNPYFLRLNFSNSLLDDEDASASYDAASGNLTVTLTKEVKGQEFKDLDLLAKLLAPRPSEQVLEDPVIEVLDSVDAEGSVDDELAAKTQNLTLEQHEILQAAQNDWQLPQEIPAPLPAIKMTSVCHYGFLNMHSGYFRHVAHTENEVNELGADAEACPPDERRRLRLKHEEDKWDEEHYIADFIEDEYIEELSTWQNPYTTSAGEFQYTEDENMAMLRLPRKEYLSSPQQTHDLYLTLLTLLFSYAYETRSTQHDPTPESAWTLSSLTPAFSALDPPPYCGTSSDSAQFTAAELTATFAASYRRALAFPLYRSFALCEICRMDVAALIARGKRVVTRCLLEMKQILDHHEVYYVYGKIWVDDFCVWCLAYASDDVLKGLGDAVSSLRMEKTAIGWDLAGLETSALRTMERDSDSDDESEDEIERMLPAPL</sequence>
<dbReference type="GeneID" id="24097760"/>
<dbReference type="InterPro" id="IPR007052">
    <property type="entry name" value="CS_dom"/>
</dbReference>
<feature type="region of interest" description="Disordered" evidence="2">
    <location>
        <begin position="448"/>
        <end position="471"/>
    </location>
</feature>
<evidence type="ECO:0000259" key="3">
    <source>
        <dbReference type="PROSITE" id="PS51203"/>
    </source>
</evidence>
<feature type="compositionally biased region" description="Acidic residues" evidence="2">
    <location>
        <begin position="453"/>
        <end position="463"/>
    </location>
</feature>
<evidence type="ECO:0000313" key="4">
    <source>
        <dbReference type="EMBL" id="CCM02849.1"/>
    </source>
</evidence>
<dbReference type="GO" id="GO:0000493">
    <property type="term" value="P:box H/ACA snoRNP assembly"/>
    <property type="evidence" value="ECO:0007669"/>
    <property type="project" value="InterPro"/>
</dbReference>